<proteinExistence type="predicted"/>
<dbReference type="EMBL" id="RAPN01000006">
    <property type="protein sequence ID" value="RKD85122.1"/>
    <property type="molecule type" value="Genomic_DNA"/>
</dbReference>
<reference evidence="3 4" key="1">
    <citation type="submission" date="2018-09" db="EMBL/GenBank/DDBJ databases">
        <title>Genomic Encyclopedia of Archaeal and Bacterial Type Strains, Phase II (KMG-II): from individual species to whole genera.</title>
        <authorList>
            <person name="Goeker M."/>
        </authorList>
    </citation>
    <scope>NUCLEOTIDE SEQUENCE [LARGE SCALE GENOMIC DNA]</scope>
    <source>
        <strain evidence="3 4">DSM 27148</strain>
    </source>
</reference>
<name>A0A419VUI2_9BACT</name>
<feature type="compositionally biased region" description="Low complexity" evidence="1">
    <location>
        <begin position="49"/>
        <end position="70"/>
    </location>
</feature>
<dbReference type="PANTHER" id="PTHR37489:SF1">
    <property type="entry name" value="DUF3500 DOMAIN-CONTAINING PROTEIN"/>
    <property type="match status" value="1"/>
</dbReference>
<keyword evidence="2" id="KW-0472">Membrane</keyword>
<dbReference type="PANTHER" id="PTHR37489">
    <property type="entry name" value="DUF3500 DOMAIN-CONTAINING PROTEIN"/>
    <property type="match status" value="1"/>
</dbReference>
<organism evidence="3 4">
    <name type="scientific">Mangrovibacterium diazotrophicum</name>
    <dbReference type="NCBI Taxonomy" id="1261403"/>
    <lineage>
        <taxon>Bacteria</taxon>
        <taxon>Pseudomonadati</taxon>
        <taxon>Bacteroidota</taxon>
        <taxon>Bacteroidia</taxon>
        <taxon>Marinilabiliales</taxon>
        <taxon>Prolixibacteraceae</taxon>
        <taxon>Mangrovibacterium</taxon>
    </lineage>
</organism>
<accession>A0A419VUI2</accession>
<gene>
    <name evidence="3" type="ORF">BC643_4641</name>
</gene>
<evidence type="ECO:0000256" key="2">
    <source>
        <dbReference type="SAM" id="Phobius"/>
    </source>
</evidence>
<evidence type="ECO:0000256" key="1">
    <source>
        <dbReference type="SAM" id="MobiDB-lite"/>
    </source>
</evidence>
<comment type="caution">
    <text evidence="3">The sequence shown here is derived from an EMBL/GenBank/DDBJ whole genome shotgun (WGS) entry which is preliminary data.</text>
</comment>
<dbReference type="OrthoDB" id="581140at2"/>
<keyword evidence="2" id="KW-0812">Transmembrane</keyword>
<dbReference type="AlphaFoldDB" id="A0A419VUI2"/>
<dbReference type="InterPro" id="IPR021889">
    <property type="entry name" value="DUF3500"/>
</dbReference>
<keyword evidence="2" id="KW-1133">Transmembrane helix</keyword>
<protein>
    <submittedName>
        <fullName evidence="3">Uncharacterized protein DUF3500</fullName>
    </submittedName>
</protein>
<sequence>MTSATTNRRIAQTILVLILPVIFIFFVSVALSSCSGNNDEVVADDSDTSSETTTTDDSSSDSSTSTSTDCSSATTQVAKIVCLAEAFEATLTTSQISTLELDFTKANAIKWSNLPGGVSIRNGLEFSTLTDTQLTAAKAVIAAAAGTTEDEGYSEFSQINAADDVLGEKAGSTYSSGEYIIAFLGTPSTTGTWMLQFGGHHYAQNITYSGGEVVGSTPSHQGIEPTSWTSGSTTYDPLNTEHEAMIAMLAGLTSSQLIEAKLSSSFSDVVLGPGNDGEFPATKLGIPCSELTTDQKALVVAAMKPWTDDVDDETGTAVLAMYEGELDDTYVAYSGNISLTNHADYVRIDGPSVWIEFVCQSGVVYSAIHYHSVYRDHSSDYGGYFSF</sequence>
<feature type="region of interest" description="Disordered" evidence="1">
    <location>
        <begin position="41"/>
        <end position="70"/>
    </location>
</feature>
<feature type="transmembrane region" description="Helical" evidence="2">
    <location>
        <begin position="12"/>
        <end position="31"/>
    </location>
</feature>
<evidence type="ECO:0000313" key="4">
    <source>
        <dbReference type="Proteomes" id="UP000283387"/>
    </source>
</evidence>
<keyword evidence="4" id="KW-1185">Reference proteome</keyword>
<evidence type="ECO:0000313" key="3">
    <source>
        <dbReference type="EMBL" id="RKD85122.1"/>
    </source>
</evidence>
<dbReference type="RefSeq" id="WP_120275793.1">
    <property type="nucleotide sequence ID" value="NZ_RAPN01000006.1"/>
</dbReference>
<dbReference type="Pfam" id="PF12006">
    <property type="entry name" value="DUF3500"/>
    <property type="match status" value="1"/>
</dbReference>
<dbReference type="Proteomes" id="UP000283387">
    <property type="component" value="Unassembled WGS sequence"/>
</dbReference>